<keyword evidence="1" id="KW-0175">Coiled coil</keyword>
<gene>
    <name evidence="3" type="ORF">HPS36_01655</name>
</gene>
<evidence type="ECO:0000259" key="2">
    <source>
        <dbReference type="Pfam" id="PF04471"/>
    </source>
</evidence>
<keyword evidence="4" id="KW-1185">Reference proteome</keyword>
<dbReference type="GO" id="GO:0004519">
    <property type="term" value="F:endonuclease activity"/>
    <property type="evidence" value="ECO:0007669"/>
    <property type="project" value="UniProtKB-KW"/>
</dbReference>
<dbReference type="GO" id="GO:0009307">
    <property type="term" value="P:DNA restriction-modification system"/>
    <property type="evidence" value="ECO:0007669"/>
    <property type="project" value="InterPro"/>
</dbReference>
<dbReference type="RefSeq" id="WP_173228259.1">
    <property type="nucleotide sequence ID" value="NZ_CP053941.1"/>
</dbReference>
<dbReference type="GO" id="GO:0003677">
    <property type="term" value="F:DNA binding"/>
    <property type="evidence" value="ECO:0007669"/>
    <property type="project" value="InterPro"/>
</dbReference>
<dbReference type="InterPro" id="IPR007560">
    <property type="entry name" value="Restrct_endonuc_IV_Mrr"/>
</dbReference>
<dbReference type="AlphaFoldDB" id="A0A7D3XYU7"/>
<accession>A0A7D3XYU7</accession>
<dbReference type="KEGG" id="hsai:HPS36_01655"/>
<sequence>MDELEFALETIDGQRFEDFSMAFLREEGYEVHESGGAGADGGWDARIELGERNGIAHASKRKDWKRKLRDDAEKVEQLEENRDEEYDLLLFVTNQRVTGQQELEMEDEIQSEYGWRLKLLHRDNILGELRQNHQQLAEKYLDADLQRDSDHIEEIEELVQDRLKQIRNRDGDASEIKSGPAVVLHIIPNGIFSKRKVKSAGKIPDPPILYERHSYPETRGKSTIAYGNHLGSDEKHSYGLFQNDGLYESVSTSAIIAGNGGDQWIRGAIQSGAGIGLDAHIVLTTRDVVSKLAKMGFSGSAFVFLSFLDASEVKLDRPNQGRGIRLSHPSTFGTDFYTTEYGTVQIRSEEVIGDLEPILSEIWRQFGHEAGTENIENGKWDRGSYTVNGDTLLEEGDR</sequence>
<organism evidence="3 4">
    <name type="scientific">Halorubrum salinarum</name>
    <dbReference type="NCBI Taxonomy" id="2739057"/>
    <lineage>
        <taxon>Archaea</taxon>
        <taxon>Methanobacteriati</taxon>
        <taxon>Methanobacteriota</taxon>
        <taxon>Stenosarchaea group</taxon>
        <taxon>Halobacteria</taxon>
        <taxon>Halobacteriales</taxon>
        <taxon>Haloferacaceae</taxon>
        <taxon>Halorubrum</taxon>
    </lineage>
</organism>
<keyword evidence="3" id="KW-0540">Nuclease</keyword>
<dbReference type="GeneID" id="55593667"/>
<name>A0A7D3XYU7_9EURY</name>
<keyword evidence="3" id="KW-0255">Endonuclease</keyword>
<keyword evidence="3" id="KW-0378">Hydrolase</keyword>
<proteinExistence type="predicted"/>
<protein>
    <submittedName>
        <fullName evidence="3">Restriction endonuclease</fullName>
    </submittedName>
</protein>
<feature type="coiled-coil region" evidence="1">
    <location>
        <begin position="61"/>
        <end position="88"/>
    </location>
</feature>
<evidence type="ECO:0000313" key="4">
    <source>
        <dbReference type="Proteomes" id="UP000505020"/>
    </source>
</evidence>
<evidence type="ECO:0000256" key="1">
    <source>
        <dbReference type="SAM" id="Coils"/>
    </source>
</evidence>
<dbReference type="EMBL" id="CP053941">
    <property type="protein sequence ID" value="QKG91612.1"/>
    <property type="molecule type" value="Genomic_DNA"/>
</dbReference>
<feature type="domain" description="Restriction endonuclease type IV Mrr" evidence="2">
    <location>
        <begin position="9"/>
        <end position="102"/>
    </location>
</feature>
<dbReference type="Pfam" id="PF04471">
    <property type="entry name" value="Mrr_cat"/>
    <property type="match status" value="1"/>
</dbReference>
<reference evidence="3 4" key="1">
    <citation type="submission" date="2020-05" db="EMBL/GenBank/DDBJ databases">
        <title>Halorubrum RHB-C sp.nov., an extremely halophilic archaeon isolated from solar salt farm.</title>
        <authorList>
            <person name="Ho H."/>
            <person name="Danganan R.E."/>
            <person name="Dedeles G.R."/>
            <person name="Kim S.-G."/>
        </authorList>
    </citation>
    <scope>NUCLEOTIDE SEQUENCE [LARGE SCALE GENOMIC DNA]</scope>
    <source>
        <strain evidence="3 4">RHB-C</strain>
    </source>
</reference>
<evidence type="ECO:0000313" key="3">
    <source>
        <dbReference type="EMBL" id="QKG91612.1"/>
    </source>
</evidence>
<dbReference type="Proteomes" id="UP000505020">
    <property type="component" value="Chromosome"/>
</dbReference>